<evidence type="ECO:0000313" key="2">
    <source>
        <dbReference type="EMBL" id="CEM31427.1"/>
    </source>
</evidence>
<feature type="region of interest" description="Disordered" evidence="1">
    <location>
        <begin position="1"/>
        <end position="50"/>
    </location>
</feature>
<proteinExistence type="predicted"/>
<reference evidence="2" key="1">
    <citation type="submission" date="2014-11" db="EMBL/GenBank/DDBJ databases">
        <authorList>
            <person name="Otto D Thomas"/>
            <person name="Naeem Raeece"/>
        </authorList>
    </citation>
    <scope>NUCLEOTIDE SEQUENCE</scope>
</reference>
<sequence length="248" mass="26708">VNSLAEERNESSPLAAPTQAPAAAAVPSHEGIPPLQQPQHKQSKKKRQRADRWELRPEFYSTVKVNEELKRFPKLHLVTNEVMTAFFRTWNIIFDPENDSSVVVDEEFKRTFLTACLDRQTLFKGFRGEQAKYDADVLKKKEVAKKRRKEALAQGGGQGDGPGSALGSAGVPEGSPALSALSGLSAGLVVPQQSPALSAFSAGGFVPNQSQQSPPLHPALPPTTLSGPSQAESFLSLSQIAAMSFGDF</sequence>
<feature type="region of interest" description="Disordered" evidence="1">
    <location>
        <begin position="201"/>
        <end position="231"/>
    </location>
</feature>
<feature type="compositionally biased region" description="Basic and acidic residues" evidence="1">
    <location>
        <begin position="1"/>
        <end position="10"/>
    </location>
</feature>
<organism evidence="2">
    <name type="scientific">Chromera velia CCMP2878</name>
    <dbReference type="NCBI Taxonomy" id="1169474"/>
    <lineage>
        <taxon>Eukaryota</taxon>
        <taxon>Sar</taxon>
        <taxon>Alveolata</taxon>
        <taxon>Colpodellida</taxon>
        <taxon>Chromeraceae</taxon>
        <taxon>Chromera</taxon>
    </lineage>
</organism>
<name>A0A0G4GMJ7_9ALVE</name>
<feature type="non-terminal residue" evidence="2">
    <location>
        <position position="1"/>
    </location>
</feature>
<feature type="compositionally biased region" description="Gly residues" evidence="1">
    <location>
        <begin position="154"/>
        <end position="164"/>
    </location>
</feature>
<feature type="region of interest" description="Disordered" evidence="1">
    <location>
        <begin position="148"/>
        <end position="172"/>
    </location>
</feature>
<accession>A0A0G4GMJ7</accession>
<evidence type="ECO:0000256" key="1">
    <source>
        <dbReference type="SAM" id="MobiDB-lite"/>
    </source>
</evidence>
<protein>
    <submittedName>
        <fullName evidence="2">Uncharacterized protein</fullName>
    </submittedName>
</protein>
<dbReference type="AlphaFoldDB" id="A0A0G4GMJ7"/>
<dbReference type="VEuPathDB" id="CryptoDB:Cvel_22563"/>
<gene>
    <name evidence="2" type="ORF">Cvel_22563</name>
</gene>
<dbReference type="EMBL" id="CDMZ01001357">
    <property type="protein sequence ID" value="CEM31427.1"/>
    <property type="molecule type" value="Genomic_DNA"/>
</dbReference>
<feature type="compositionally biased region" description="Low complexity" evidence="1">
    <location>
        <begin position="13"/>
        <end position="27"/>
    </location>
</feature>